<name>A0ACC0WYH6_9ROSI</name>
<keyword evidence="2" id="KW-1185">Reference proteome</keyword>
<dbReference type="Proteomes" id="UP001163603">
    <property type="component" value="Chromosome 15"/>
</dbReference>
<protein>
    <submittedName>
        <fullName evidence="1">Uncharacterized protein</fullName>
    </submittedName>
</protein>
<sequence length="191" mass="21960">MEDFKFDAKAWVCVSNDSDILRISKAIIESITLSPCNLKDLNQVQLQLKREIADKKFLLVLDDIWSSDYQFWETLKSPFMAGASGSKIIVTTRDENVAARITPGQYYRLKPLLDNECWSLFVKLAFMGRDINACQKLESFREKVVDKCVGLPLAARTLGSLLQLKKREDEWENILNRKIWDLPNNSEILSV</sequence>
<accession>A0ACC0WYH6</accession>
<proteinExistence type="predicted"/>
<comment type="caution">
    <text evidence="1">The sequence shown here is derived from an EMBL/GenBank/DDBJ whole genome shotgun (WGS) entry which is preliminary data.</text>
</comment>
<evidence type="ECO:0000313" key="1">
    <source>
        <dbReference type="EMBL" id="KAJ0007192.1"/>
    </source>
</evidence>
<gene>
    <name evidence="1" type="ORF">Pint_30401</name>
</gene>
<evidence type="ECO:0000313" key="2">
    <source>
        <dbReference type="Proteomes" id="UP001163603"/>
    </source>
</evidence>
<reference evidence="2" key="1">
    <citation type="journal article" date="2023" name="G3 (Bethesda)">
        <title>Genome assembly and association tests identify interacting loci associated with vigor, precocity, and sex in interspecific pistachio rootstocks.</title>
        <authorList>
            <person name="Palmer W."/>
            <person name="Jacygrad E."/>
            <person name="Sagayaradj S."/>
            <person name="Cavanaugh K."/>
            <person name="Han R."/>
            <person name="Bertier L."/>
            <person name="Beede B."/>
            <person name="Kafkas S."/>
            <person name="Golino D."/>
            <person name="Preece J."/>
            <person name="Michelmore R."/>
        </authorList>
    </citation>
    <scope>NUCLEOTIDE SEQUENCE [LARGE SCALE GENOMIC DNA]</scope>
</reference>
<organism evidence="1 2">
    <name type="scientific">Pistacia integerrima</name>
    <dbReference type="NCBI Taxonomy" id="434235"/>
    <lineage>
        <taxon>Eukaryota</taxon>
        <taxon>Viridiplantae</taxon>
        <taxon>Streptophyta</taxon>
        <taxon>Embryophyta</taxon>
        <taxon>Tracheophyta</taxon>
        <taxon>Spermatophyta</taxon>
        <taxon>Magnoliopsida</taxon>
        <taxon>eudicotyledons</taxon>
        <taxon>Gunneridae</taxon>
        <taxon>Pentapetalae</taxon>
        <taxon>rosids</taxon>
        <taxon>malvids</taxon>
        <taxon>Sapindales</taxon>
        <taxon>Anacardiaceae</taxon>
        <taxon>Pistacia</taxon>
    </lineage>
</organism>
<dbReference type="EMBL" id="CM047750">
    <property type="protein sequence ID" value="KAJ0007192.1"/>
    <property type="molecule type" value="Genomic_DNA"/>
</dbReference>